<evidence type="ECO:0008006" key="4">
    <source>
        <dbReference type="Google" id="ProtNLM"/>
    </source>
</evidence>
<dbReference type="EMBL" id="JARWBG010000009">
    <property type="protein sequence ID" value="MDH2389198.1"/>
    <property type="molecule type" value="Genomic_DNA"/>
</dbReference>
<proteinExistence type="predicted"/>
<sequence length="171" mass="18149">MRMRNRTAALTTGATVAAAGLLATVAAAPAQAYDPNPKAWVTTTSTDNCPCTDGDLIDGTYFQKDVGGRGVKILATKRDDVSVILGKVEFHPAGEKLWVYDTRNDGDALYATVEYYSGGKKVVKGPYKAPGTPKRIDKTTIDLSIPEGTYVTVKLYDGKGTDLIKSAGGRA</sequence>
<reference evidence="2 3" key="1">
    <citation type="submission" date="2023-04" db="EMBL/GenBank/DDBJ databases">
        <title>Streptomyces chengmaiensis sp. nov. isolated from the stem of mangrove plant in Hainan.</title>
        <authorList>
            <person name="Huang X."/>
            <person name="Zhou S."/>
            <person name="Chu X."/>
            <person name="Xie Y."/>
            <person name="Lin Y."/>
        </authorList>
    </citation>
    <scope>NUCLEOTIDE SEQUENCE [LARGE SCALE GENOMIC DNA]</scope>
    <source>
        <strain evidence="2 3">HNM0663</strain>
    </source>
</reference>
<keyword evidence="3" id="KW-1185">Reference proteome</keyword>
<protein>
    <recommendedName>
        <fullName evidence="4">Secreted protein</fullName>
    </recommendedName>
</protein>
<dbReference type="RefSeq" id="WP_279927526.1">
    <property type="nucleotide sequence ID" value="NZ_JARWBG010000009.1"/>
</dbReference>
<organism evidence="2 3">
    <name type="scientific">Streptomyces chengmaiensis</name>
    <dbReference type="NCBI Taxonomy" id="3040919"/>
    <lineage>
        <taxon>Bacteria</taxon>
        <taxon>Bacillati</taxon>
        <taxon>Actinomycetota</taxon>
        <taxon>Actinomycetes</taxon>
        <taxon>Kitasatosporales</taxon>
        <taxon>Streptomycetaceae</taxon>
        <taxon>Streptomyces</taxon>
    </lineage>
</organism>
<keyword evidence="1" id="KW-0732">Signal</keyword>
<comment type="caution">
    <text evidence="2">The sequence shown here is derived from an EMBL/GenBank/DDBJ whole genome shotgun (WGS) entry which is preliminary data.</text>
</comment>
<accession>A0ABT6HKG5</accession>
<evidence type="ECO:0000256" key="1">
    <source>
        <dbReference type="SAM" id="SignalP"/>
    </source>
</evidence>
<feature type="chain" id="PRO_5046548214" description="Secreted protein" evidence="1">
    <location>
        <begin position="33"/>
        <end position="171"/>
    </location>
</feature>
<dbReference type="Proteomes" id="UP001223144">
    <property type="component" value="Unassembled WGS sequence"/>
</dbReference>
<evidence type="ECO:0000313" key="2">
    <source>
        <dbReference type="EMBL" id="MDH2389198.1"/>
    </source>
</evidence>
<feature type="signal peptide" evidence="1">
    <location>
        <begin position="1"/>
        <end position="32"/>
    </location>
</feature>
<dbReference type="InterPro" id="IPR006311">
    <property type="entry name" value="TAT_signal"/>
</dbReference>
<evidence type="ECO:0000313" key="3">
    <source>
        <dbReference type="Proteomes" id="UP001223144"/>
    </source>
</evidence>
<gene>
    <name evidence="2" type="ORF">QCN29_10430</name>
</gene>
<dbReference type="PROSITE" id="PS51318">
    <property type="entry name" value="TAT"/>
    <property type="match status" value="1"/>
</dbReference>
<name>A0ABT6HKG5_9ACTN</name>